<evidence type="ECO:0000256" key="2">
    <source>
        <dbReference type="ARBA" id="ARBA00022771"/>
    </source>
</evidence>
<accession>A0A8S1J1K8</accession>
<dbReference type="InterPro" id="IPR013083">
    <property type="entry name" value="Znf_RING/FYVE/PHD"/>
</dbReference>
<evidence type="ECO:0000256" key="1">
    <source>
        <dbReference type="ARBA" id="ARBA00022723"/>
    </source>
</evidence>
<evidence type="ECO:0000256" key="3">
    <source>
        <dbReference type="ARBA" id="ARBA00022833"/>
    </source>
</evidence>
<dbReference type="AlphaFoldDB" id="A0A8S1J1K8"/>
<organism evidence="7 8">
    <name type="scientific">Ostreobium quekettii</name>
    <dbReference type="NCBI Taxonomy" id="121088"/>
    <lineage>
        <taxon>Eukaryota</taxon>
        <taxon>Viridiplantae</taxon>
        <taxon>Chlorophyta</taxon>
        <taxon>core chlorophytes</taxon>
        <taxon>Ulvophyceae</taxon>
        <taxon>TCBD clade</taxon>
        <taxon>Bryopsidales</taxon>
        <taxon>Ostreobineae</taxon>
        <taxon>Ostreobiaceae</taxon>
        <taxon>Ostreobium</taxon>
    </lineage>
</organism>
<evidence type="ECO:0000256" key="5">
    <source>
        <dbReference type="SAM" id="Phobius"/>
    </source>
</evidence>
<keyword evidence="5" id="KW-0812">Transmembrane</keyword>
<dbReference type="SUPFAM" id="SSF57850">
    <property type="entry name" value="RING/U-box"/>
    <property type="match status" value="1"/>
</dbReference>
<dbReference type="Pfam" id="PF13639">
    <property type="entry name" value="zf-RING_2"/>
    <property type="match status" value="1"/>
</dbReference>
<dbReference type="Gene3D" id="3.30.40.10">
    <property type="entry name" value="Zinc/RING finger domain, C3HC4 (zinc finger)"/>
    <property type="match status" value="1"/>
</dbReference>
<evidence type="ECO:0000256" key="4">
    <source>
        <dbReference type="PROSITE-ProRule" id="PRU00175"/>
    </source>
</evidence>
<dbReference type="PANTHER" id="PTHR45798:SF97">
    <property type="entry name" value="ALCOHOL-SENSITIVE RING FINGER PROTEIN 1"/>
    <property type="match status" value="1"/>
</dbReference>
<dbReference type="EMBL" id="CAJHUC010001164">
    <property type="protein sequence ID" value="CAD7700043.1"/>
    <property type="molecule type" value="Genomic_DNA"/>
</dbReference>
<keyword evidence="3" id="KW-0862">Zinc</keyword>
<name>A0A8S1J1K8_9CHLO</name>
<dbReference type="Proteomes" id="UP000708148">
    <property type="component" value="Unassembled WGS sequence"/>
</dbReference>
<dbReference type="InterPro" id="IPR001841">
    <property type="entry name" value="Znf_RING"/>
</dbReference>
<comment type="caution">
    <text evidence="7">The sequence shown here is derived from an EMBL/GenBank/DDBJ whole genome shotgun (WGS) entry which is preliminary data.</text>
</comment>
<gene>
    <name evidence="7" type="ORF">OSTQU699_LOCUS5402</name>
</gene>
<reference evidence="7" key="1">
    <citation type="submission" date="2020-12" db="EMBL/GenBank/DDBJ databases">
        <authorList>
            <person name="Iha C."/>
        </authorList>
    </citation>
    <scope>NUCLEOTIDE SEQUENCE</scope>
</reference>
<dbReference type="PANTHER" id="PTHR45798">
    <property type="entry name" value="RING-H2 FINGER PROTEIN ATL61-RELATED-RELATED"/>
    <property type="match status" value="1"/>
</dbReference>
<dbReference type="InterPro" id="IPR052788">
    <property type="entry name" value="RING-type_E3_ligase_ATL"/>
</dbReference>
<protein>
    <recommendedName>
        <fullName evidence="6">RING-type domain-containing protein</fullName>
    </recommendedName>
</protein>
<feature type="transmembrane region" description="Helical" evidence="5">
    <location>
        <begin position="12"/>
        <end position="30"/>
    </location>
</feature>
<sequence>MFFYINFSNGRATWYSAPLVLFLLNPSLLWRLADVPLALLSACFGTLPWLGGRGVQQQHPFDVVVNVLLCLLLAWVVYKLMKMCQDRGVWRTLHGLLLTGLRGETGRRTQQPQNGRGAFERVAECIQKLPVASFKTPEELKKLPVRELKERLASLKVDASTMKEKSELVDALVSGCGSTDASCSICCEDYQSGDALRVLPCGHKFHLQCIDRWFLSSTDYSRPVACPYCNTPLLKGT</sequence>
<keyword evidence="2 4" id="KW-0863">Zinc-finger</keyword>
<feature type="domain" description="RING-type" evidence="6">
    <location>
        <begin position="183"/>
        <end position="230"/>
    </location>
</feature>
<keyword evidence="5" id="KW-0472">Membrane</keyword>
<dbReference type="OrthoDB" id="8062037at2759"/>
<keyword evidence="5" id="KW-1133">Transmembrane helix</keyword>
<dbReference type="GO" id="GO:0008270">
    <property type="term" value="F:zinc ion binding"/>
    <property type="evidence" value="ECO:0007669"/>
    <property type="project" value="UniProtKB-KW"/>
</dbReference>
<evidence type="ECO:0000313" key="8">
    <source>
        <dbReference type="Proteomes" id="UP000708148"/>
    </source>
</evidence>
<feature type="transmembrane region" description="Helical" evidence="5">
    <location>
        <begin position="63"/>
        <end position="81"/>
    </location>
</feature>
<dbReference type="PROSITE" id="PS50089">
    <property type="entry name" value="ZF_RING_2"/>
    <property type="match status" value="1"/>
</dbReference>
<keyword evidence="1" id="KW-0479">Metal-binding</keyword>
<keyword evidence="8" id="KW-1185">Reference proteome</keyword>
<dbReference type="SMART" id="SM00184">
    <property type="entry name" value="RING"/>
    <property type="match status" value="1"/>
</dbReference>
<evidence type="ECO:0000259" key="6">
    <source>
        <dbReference type="PROSITE" id="PS50089"/>
    </source>
</evidence>
<proteinExistence type="predicted"/>
<evidence type="ECO:0000313" key="7">
    <source>
        <dbReference type="EMBL" id="CAD7700043.1"/>
    </source>
</evidence>